<evidence type="ECO:0000256" key="9">
    <source>
        <dbReference type="RuleBase" id="RU003357"/>
    </source>
</evidence>
<dbReference type="InterPro" id="IPR000531">
    <property type="entry name" value="Beta-barrel_TonB"/>
</dbReference>
<dbReference type="InterPro" id="IPR036942">
    <property type="entry name" value="Beta-barrel_TonB_sf"/>
</dbReference>
<organism evidence="13 14">
    <name type="scientific">Flavobacterium orientale</name>
    <dbReference type="NCBI Taxonomy" id="1756020"/>
    <lineage>
        <taxon>Bacteria</taxon>
        <taxon>Pseudomonadati</taxon>
        <taxon>Bacteroidota</taxon>
        <taxon>Flavobacteriia</taxon>
        <taxon>Flavobacteriales</taxon>
        <taxon>Flavobacteriaceae</taxon>
        <taxon>Flavobacterium</taxon>
    </lineage>
</organism>
<dbReference type="SUPFAM" id="SSF49464">
    <property type="entry name" value="Carboxypeptidase regulatory domain-like"/>
    <property type="match status" value="1"/>
</dbReference>
<dbReference type="EMBL" id="BMFG01000001">
    <property type="protein sequence ID" value="GGD14525.1"/>
    <property type="molecule type" value="Genomic_DNA"/>
</dbReference>
<proteinExistence type="inferred from homology"/>
<accession>A0A917D9S0</accession>
<keyword evidence="5 9" id="KW-0798">TonB box</keyword>
<feature type="domain" description="TonB-dependent receptor-like beta-barrel" evidence="11">
    <location>
        <begin position="467"/>
        <end position="1006"/>
    </location>
</feature>
<dbReference type="Proteomes" id="UP000625735">
    <property type="component" value="Unassembled WGS sequence"/>
</dbReference>
<feature type="chain" id="PRO_5037985052" evidence="10">
    <location>
        <begin position="23"/>
        <end position="1046"/>
    </location>
</feature>
<keyword evidence="2 8" id="KW-0813">Transport</keyword>
<evidence type="ECO:0000256" key="2">
    <source>
        <dbReference type="ARBA" id="ARBA00022448"/>
    </source>
</evidence>
<reference evidence="13" key="1">
    <citation type="journal article" date="2014" name="Int. J. Syst. Evol. Microbiol.">
        <title>Complete genome sequence of Corynebacterium casei LMG S-19264T (=DSM 44701T), isolated from a smear-ripened cheese.</title>
        <authorList>
            <consortium name="US DOE Joint Genome Institute (JGI-PGF)"/>
            <person name="Walter F."/>
            <person name="Albersmeier A."/>
            <person name="Kalinowski J."/>
            <person name="Ruckert C."/>
        </authorList>
    </citation>
    <scope>NUCLEOTIDE SEQUENCE</scope>
    <source>
        <strain evidence="13">CGMCC 1.12506</strain>
    </source>
</reference>
<dbReference type="NCBIfam" id="TIGR04057">
    <property type="entry name" value="SusC_RagA_signa"/>
    <property type="match status" value="1"/>
</dbReference>
<evidence type="ECO:0000256" key="1">
    <source>
        <dbReference type="ARBA" id="ARBA00004571"/>
    </source>
</evidence>
<dbReference type="InterPro" id="IPR023997">
    <property type="entry name" value="TonB-dep_OMP_SusC/RagA_CS"/>
</dbReference>
<dbReference type="GO" id="GO:0009279">
    <property type="term" value="C:cell outer membrane"/>
    <property type="evidence" value="ECO:0007669"/>
    <property type="project" value="UniProtKB-SubCell"/>
</dbReference>
<comment type="similarity">
    <text evidence="8 9">Belongs to the TonB-dependent receptor family.</text>
</comment>
<evidence type="ECO:0000256" key="8">
    <source>
        <dbReference type="PROSITE-ProRule" id="PRU01360"/>
    </source>
</evidence>
<dbReference type="Pfam" id="PF13715">
    <property type="entry name" value="CarbopepD_reg_2"/>
    <property type="match status" value="1"/>
</dbReference>
<name>A0A917D9S0_9FLAO</name>
<dbReference type="Pfam" id="PF07715">
    <property type="entry name" value="Plug"/>
    <property type="match status" value="1"/>
</dbReference>
<dbReference type="AlphaFoldDB" id="A0A917D9S0"/>
<reference evidence="13" key="2">
    <citation type="submission" date="2020-09" db="EMBL/GenBank/DDBJ databases">
        <authorList>
            <person name="Sun Q."/>
            <person name="Zhou Y."/>
        </authorList>
    </citation>
    <scope>NUCLEOTIDE SEQUENCE</scope>
    <source>
        <strain evidence="13">CGMCC 1.12506</strain>
    </source>
</reference>
<dbReference type="Pfam" id="PF00593">
    <property type="entry name" value="TonB_dep_Rec_b-barrel"/>
    <property type="match status" value="1"/>
</dbReference>
<dbReference type="Gene3D" id="2.40.170.20">
    <property type="entry name" value="TonB-dependent receptor, beta-barrel domain"/>
    <property type="match status" value="1"/>
</dbReference>
<evidence type="ECO:0000256" key="10">
    <source>
        <dbReference type="SAM" id="SignalP"/>
    </source>
</evidence>
<dbReference type="InterPro" id="IPR037066">
    <property type="entry name" value="Plug_dom_sf"/>
</dbReference>
<evidence type="ECO:0000259" key="12">
    <source>
        <dbReference type="Pfam" id="PF07715"/>
    </source>
</evidence>
<comment type="caution">
    <text evidence="13">The sequence shown here is derived from an EMBL/GenBank/DDBJ whole genome shotgun (WGS) entry which is preliminary data.</text>
</comment>
<feature type="signal peptide" evidence="10">
    <location>
        <begin position="1"/>
        <end position="22"/>
    </location>
</feature>
<evidence type="ECO:0000313" key="13">
    <source>
        <dbReference type="EMBL" id="GGD14525.1"/>
    </source>
</evidence>
<dbReference type="NCBIfam" id="TIGR04056">
    <property type="entry name" value="OMP_RagA_SusC"/>
    <property type="match status" value="1"/>
</dbReference>
<evidence type="ECO:0000256" key="4">
    <source>
        <dbReference type="ARBA" id="ARBA00022692"/>
    </source>
</evidence>
<evidence type="ECO:0000313" key="14">
    <source>
        <dbReference type="Proteomes" id="UP000625735"/>
    </source>
</evidence>
<dbReference type="Gene3D" id="2.170.130.10">
    <property type="entry name" value="TonB-dependent receptor, plug domain"/>
    <property type="match status" value="1"/>
</dbReference>
<keyword evidence="14" id="KW-1185">Reference proteome</keyword>
<evidence type="ECO:0000256" key="3">
    <source>
        <dbReference type="ARBA" id="ARBA00022452"/>
    </source>
</evidence>
<dbReference type="PROSITE" id="PS52016">
    <property type="entry name" value="TONB_DEPENDENT_REC_3"/>
    <property type="match status" value="1"/>
</dbReference>
<keyword evidence="3 8" id="KW-1134">Transmembrane beta strand</keyword>
<dbReference type="SUPFAM" id="SSF56935">
    <property type="entry name" value="Porins"/>
    <property type="match status" value="1"/>
</dbReference>
<dbReference type="InterPro" id="IPR023996">
    <property type="entry name" value="TonB-dep_OMP_SusC/RagA"/>
</dbReference>
<dbReference type="InterPro" id="IPR012910">
    <property type="entry name" value="Plug_dom"/>
</dbReference>
<evidence type="ECO:0000256" key="5">
    <source>
        <dbReference type="ARBA" id="ARBA00023077"/>
    </source>
</evidence>
<keyword evidence="10" id="KW-0732">Signal</keyword>
<feature type="domain" description="TonB-dependent receptor plug" evidence="12">
    <location>
        <begin position="115"/>
        <end position="223"/>
    </location>
</feature>
<protein>
    <submittedName>
        <fullName evidence="13">SusC/RagA family TonB-linked outer membrane protein</fullName>
    </submittedName>
</protein>
<evidence type="ECO:0000256" key="7">
    <source>
        <dbReference type="ARBA" id="ARBA00023237"/>
    </source>
</evidence>
<keyword evidence="6 8" id="KW-0472">Membrane</keyword>
<gene>
    <name evidence="13" type="ORF">GCM10011343_02000</name>
</gene>
<keyword evidence="7 8" id="KW-0998">Cell outer membrane</keyword>
<sequence length="1046" mass="115098">MRSKFKWIYTLLLAFFIQFSYAQEKTITGTVTEGGLPLPGVTVIVKGTQRGTSSDFDGKYSISARQGEVLEFTFIGLKTQTFTVGASNSINVVMQADVDVLEGVVLEGYRTSSKATSVSSIATVTAEGIENRPNPNVLSSLQGQVAGANISAFSGQPGTNKIDVIIRGVGSLSASSDPLYVIDGVPMNQAFFRNLNANEIESVSVLKDAAATAIYGNRGSNGVIVITTKKGSFKKSFSVNYSTSYGLTDFRGDNYGLPTAVQHLQLQRKGFDEGVNTLSSALANSGSFLGGAVTADINNLEGFATNTDWQDLFFRTGTTASHDLSFTVGSDNLNNYTSFGYFEQDGITPTTNFKRFTIRSNFSGKSTNEKFNYGLNIFGAFSRRQQLEQETRGDINSNVLQNPLTGYLASPRFVSPDLYESGQQLFNDFGNPALNLTPLMLLDLFQHNSAPSFFNEIKTIITATGSYKITNDLTFSSTGGVDFADDKRNFAIGPNAYLSIVRASGAAQPFHGLETISSTSEFSFNYVNRLNYKKTFAEKHTIDASVYSEYMKAHRRVSLQQQIGLNPLTWEPGAGTGYIIYNPATQPVGYRPTVAAAKIDAGMLSVFSSIDYDYDRRFGFAATVRRDGTYRFVDDYKWGTFWSVAGRWNISNEAFLSDSSWLSELKLRASYGTTGNQNVIARGVDSNTSPFFIGSQLVRDLNSSQVGYNNSASFGVSSYANRDLRWEETAQWNIGLDFGIQRRLTGQFDVYNRRTNDLYGATPISAGNGITNLSANNGTLENRGVELALKYDVFKDSEFKLSFFGNGAYNRSAFRDLGVLDSDGDGIFRVGTDFQYRVGGPLNEYFQVPYAGVNPATGNLLFYDIDGNLTETPTDGDRRSTGKNALPDFQGGFGFNASYKGFFLDALFTYAIGAYKFDIDYDGLMDIRNSTNFPVSTDLFNAWTPTNTDTNVPALNANNYDTGSVLSDRFLRDASYMRLRNLTVGYSVPAKFLERSSINTIRLRVQAENYFTFTNWKGFDPESYVTSQTGYYPTPKIITFGLDVNF</sequence>
<dbReference type="InterPro" id="IPR039426">
    <property type="entry name" value="TonB-dep_rcpt-like"/>
</dbReference>
<evidence type="ECO:0000259" key="11">
    <source>
        <dbReference type="Pfam" id="PF00593"/>
    </source>
</evidence>
<dbReference type="Gene3D" id="2.60.40.1120">
    <property type="entry name" value="Carboxypeptidase-like, regulatory domain"/>
    <property type="match status" value="1"/>
</dbReference>
<comment type="subcellular location">
    <subcellularLocation>
        <location evidence="1 8">Cell outer membrane</location>
        <topology evidence="1 8">Multi-pass membrane protein</topology>
    </subcellularLocation>
</comment>
<evidence type="ECO:0000256" key="6">
    <source>
        <dbReference type="ARBA" id="ARBA00023136"/>
    </source>
</evidence>
<keyword evidence="4 8" id="KW-0812">Transmembrane</keyword>
<dbReference type="InterPro" id="IPR008969">
    <property type="entry name" value="CarboxyPept-like_regulatory"/>
</dbReference>
<dbReference type="RefSeq" id="WP_188360636.1">
    <property type="nucleotide sequence ID" value="NZ_BMFG01000001.1"/>
</dbReference>